<dbReference type="PROSITE" id="PS00061">
    <property type="entry name" value="ADH_SHORT"/>
    <property type="match status" value="1"/>
</dbReference>
<dbReference type="SUPFAM" id="SSF51735">
    <property type="entry name" value="NAD(P)-binding Rossmann-fold domains"/>
    <property type="match status" value="1"/>
</dbReference>
<dbReference type="InterPro" id="IPR020904">
    <property type="entry name" value="Sc_DH/Rdtase_CS"/>
</dbReference>
<dbReference type="InterPro" id="IPR002347">
    <property type="entry name" value="SDR_fam"/>
</dbReference>
<evidence type="ECO:0000313" key="5">
    <source>
        <dbReference type="Proteomes" id="UP000290657"/>
    </source>
</evidence>
<gene>
    <name evidence="4" type="ORF">CRV04_05020</name>
</gene>
<dbReference type="PANTHER" id="PTHR42760">
    <property type="entry name" value="SHORT-CHAIN DEHYDROGENASES/REDUCTASES FAMILY MEMBER"/>
    <property type="match status" value="1"/>
</dbReference>
<keyword evidence="5" id="KW-1185">Reference proteome</keyword>
<dbReference type="Pfam" id="PF00106">
    <property type="entry name" value="adh_short"/>
    <property type="match status" value="1"/>
</dbReference>
<sequence length="234" mass="25415">MERKRVLVTGATGSIGEAIVKEYAQNGYFVIIHYNSNQEKAQALLESIDNVGELITFNMQDKASIKSALEDITVDVLINNAGIIKDNLFFFMSDDEWEDVINTNLTGMYYVTKMISKNMMMQKSGSIVNVASISGLGGNAGQANYSASKGGVIAFTKTLSIELGRYNIRVNALAPGIIESEMIENIPNTKELKKGIPLGRFGQAQEVAQCAYFIGNSATYVSGEVLNISGAMVR</sequence>
<dbReference type="GO" id="GO:0016616">
    <property type="term" value="F:oxidoreductase activity, acting on the CH-OH group of donors, NAD or NADP as acceptor"/>
    <property type="evidence" value="ECO:0007669"/>
    <property type="project" value="TreeGrafter"/>
</dbReference>
<reference evidence="4 5" key="1">
    <citation type="submission" date="2017-10" db="EMBL/GenBank/DDBJ databases">
        <title>Genomics of the genus Arcobacter.</title>
        <authorList>
            <person name="Perez-Cataluna A."/>
            <person name="Figueras M.J."/>
        </authorList>
    </citation>
    <scope>NUCLEOTIDE SEQUENCE [LARGE SCALE GENOMIC DNA]</scope>
    <source>
        <strain evidence="4 5">CECT 8987</strain>
    </source>
</reference>
<name>A0A4V1LP08_9BACT</name>
<dbReference type="EMBL" id="PDKN01000003">
    <property type="protein sequence ID" value="RXJ57870.1"/>
    <property type="molecule type" value="Genomic_DNA"/>
</dbReference>
<dbReference type="Gene3D" id="3.40.50.720">
    <property type="entry name" value="NAD(P)-binding Rossmann-like Domain"/>
    <property type="match status" value="1"/>
</dbReference>
<protein>
    <submittedName>
        <fullName evidence="4">3-oxoacyl-ACP reductase</fullName>
    </submittedName>
</protein>
<accession>A0A4V1LP08</accession>
<comment type="similarity">
    <text evidence="1 3">Belongs to the short-chain dehydrogenases/reductases (SDR) family.</text>
</comment>
<dbReference type="GO" id="GO:0006633">
    <property type="term" value="P:fatty acid biosynthetic process"/>
    <property type="evidence" value="ECO:0007669"/>
    <property type="project" value="TreeGrafter"/>
</dbReference>
<dbReference type="GO" id="GO:0048038">
    <property type="term" value="F:quinone binding"/>
    <property type="evidence" value="ECO:0007669"/>
    <property type="project" value="TreeGrafter"/>
</dbReference>
<keyword evidence="2" id="KW-0560">Oxidoreductase</keyword>
<evidence type="ECO:0000256" key="1">
    <source>
        <dbReference type="ARBA" id="ARBA00006484"/>
    </source>
</evidence>
<proteinExistence type="inferred from homology"/>
<dbReference type="OrthoDB" id="9804774at2"/>
<dbReference type="PRINTS" id="PR00080">
    <property type="entry name" value="SDRFAMILY"/>
</dbReference>
<dbReference type="AlphaFoldDB" id="A0A4V1LP08"/>
<evidence type="ECO:0000256" key="3">
    <source>
        <dbReference type="RuleBase" id="RU000363"/>
    </source>
</evidence>
<dbReference type="Proteomes" id="UP000290657">
    <property type="component" value="Unassembled WGS sequence"/>
</dbReference>
<dbReference type="PRINTS" id="PR00081">
    <property type="entry name" value="GDHRDH"/>
</dbReference>
<organism evidence="4 5">
    <name type="scientific">Candidatus Marinarcus aquaticus</name>
    <dbReference type="NCBI Taxonomy" id="2044504"/>
    <lineage>
        <taxon>Bacteria</taxon>
        <taxon>Pseudomonadati</taxon>
        <taxon>Campylobacterota</taxon>
        <taxon>Epsilonproteobacteria</taxon>
        <taxon>Campylobacterales</taxon>
        <taxon>Arcobacteraceae</taxon>
        <taxon>Candidatus Marinarcus</taxon>
    </lineage>
</organism>
<evidence type="ECO:0000313" key="4">
    <source>
        <dbReference type="EMBL" id="RXJ57870.1"/>
    </source>
</evidence>
<dbReference type="PANTHER" id="PTHR42760:SF133">
    <property type="entry name" value="3-OXOACYL-[ACYL-CARRIER-PROTEIN] REDUCTASE"/>
    <property type="match status" value="1"/>
</dbReference>
<comment type="caution">
    <text evidence="4">The sequence shown here is derived from an EMBL/GenBank/DDBJ whole genome shotgun (WGS) entry which is preliminary data.</text>
</comment>
<evidence type="ECO:0000256" key="2">
    <source>
        <dbReference type="ARBA" id="ARBA00023002"/>
    </source>
</evidence>
<dbReference type="InterPro" id="IPR036291">
    <property type="entry name" value="NAD(P)-bd_dom_sf"/>
</dbReference>
<dbReference type="RefSeq" id="WP_128995733.1">
    <property type="nucleotide sequence ID" value="NZ_PDKN01000003.1"/>
</dbReference>
<dbReference type="FunFam" id="3.40.50.720:FF:000173">
    <property type="entry name" value="3-oxoacyl-[acyl-carrier protein] reductase"/>
    <property type="match status" value="1"/>
</dbReference>